<proteinExistence type="predicted"/>
<evidence type="ECO:0000313" key="1">
    <source>
        <dbReference type="EMBL" id="GIX75837.1"/>
    </source>
</evidence>
<keyword evidence="2" id="KW-1185">Reference proteome</keyword>
<comment type="caution">
    <text evidence="1">The sequence shown here is derived from an EMBL/GenBank/DDBJ whole genome shotgun (WGS) entry which is preliminary data.</text>
</comment>
<evidence type="ECO:0000313" key="2">
    <source>
        <dbReference type="Proteomes" id="UP001054945"/>
    </source>
</evidence>
<name>A0AAV4MWV6_CAEEX</name>
<dbReference type="AlphaFoldDB" id="A0AAV4MWV6"/>
<sequence length="327" mass="35984">MTKRKALRKQQHFMESVTFSGSIENVLPGTNNNYSFNPASENFSNRNSEKHSYNDTENEAVSFKQNYYNQEELQQNRPVLLPTPANSALLPASNTLNPVPLQIVESITSIYSSNVFQTTLPPQVSIRPPPPAAVSRLPPPLLNIIRCQNNLLPPPQSNLIHCQNSFRTSTQNNVISCQNNLLPPPPNNFIVNLPPSNCQSNLRPPPPNLIDVANLLKTVPPPIISTVPTVNKEPTAPITNPGVQPSLYNSVPNPVCVPSNNNFSALTLFSQFIPAQNSYAGSQNGGLSSQQQIIPSSEQIPVQVKKDKAVKSDFINLPPNWKTAKRF</sequence>
<dbReference type="EMBL" id="BPLR01020202">
    <property type="protein sequence ID" value="GIX75837.1"/>
    <property type="molecule type" value="Genomic_DNA"/>
</dbReference>
<gene>
    <name evidence="1" type="primary">SETD2_1</name>
    <name evidence="1" type="ORF">CEXT_455701</name>
</gene>
<organism evidence="1 2">
    <name type="scientific">Caerostris extrusa</name>
    <name type="common">Bark spider</name>
    <name type="synonym">Caerostris bankana</name>
    <dbReference type="NCBI Taxonomy" id="172846"/>
    <lineage>
        <taxon>Eukaryota</taxon>
        <taxon>Metazoa</taxon>
        <taxon>Ecdysozoa</taxon>
        <taxon>Arthropoda</taxon>
        <taxon>Chelicerata</taxon>
        <taxon>Arachnida</taxon>
        <taxon>Araneae</taxon>
        <taxon>Araneomorphae</taxon>
        <taxon>Entelegynae</taxon>
        <taxon>Araneoidea</taxon>
        <taxon>Araneidae</taxon>
        <taxon>Caerostris</taxon>
    </lineage>
</organism>
<reference evidence="1 2" key="1">
    <citation type="submission" date="2021-06" db="EMBL/GenBank/DDBJ databases">
        <title>Caerostris extrusa draft genome.</title>
        <authorList>
            <person name="Kono N."/>
            <person name="Arakawa K."/>
        </authorList>
    </citation>
    <scope>NUCLEOTIDE SEQUENCE [LARGE SCALE GENOMIC DNA]</scope>
</reference>
<protein>
    <submittedName>
        <fullName evidence="1">Histone-lysine N-methyltransferase SETD2</fullName>
    </submittedName>
</protein>
<dbReference type="Proteomes" id="UP001054945">
    <property type="component" value="Unassembled WGS sequence"/>
</dbReference>
<accession>A0AAV4MWV6</accession>